<feature type="chain" id="PRO_5012815148" description="Uncharacterized protein TP-0789 domain-containing protein" evidence="1">
    <location>
        <begin position="19"/>
        <end position="252"/>
    </location>
</feature>
<feature type="domain" description="Uncharacterized protein TP-0789" evidence="2">
    <location>
        <begin position="69"/>
        <end position="251"/>
    </location>
</feature>
<evidence type="ECO:0000313" key="3">
    <source>
        <dbReference type="EMBL" id="GAV21172.1"/>
    </source>
</evidence>
<reference evidence="3 4" key="1">
    <citation type="journal article" date="2017" name="Arch. Microbiol.">
        <title>Mariprofundus micogutta sp. nov., a novel iron-oxidizing zetaproteobacterium isolated from a deep-sea hydrothermal field at the Bayonnaise knoll of the Izu-Ogasawara arc, and a description of Mariprofundales ord. nov. and Zetaproteobacteria classis nov.</title>
        <authorList>
            <person name="Makita H."/>
            <person name="Tanaka E."/>
            <person name="Mitsunobu S."/>
            <person name="Miyazaki M."/>
            <person name="Nunoura T."/>
            <person name="Uematsu K."/>
            <person name="Takaki Y."/>
            <person name="Nishi S."/>
            <person name="Shimamura S."/>
            <person name="Takai K."/>
        </authorList>
    </citation>
    <scope>NUCLEOTIDE SEQUENCE [LARGE SCALE GENOMIC DNA]</scope>
    <source>
        <strain evidence="3 4">ET2</strain>
    </source>
</reference>
<dbReference type="Proteomes" id="UP000231632">
    <property type="component" value="Unassembled WGS sequence"/>
</dbReference>
<dbReference type="Gene3D" id="2.50.20.10">
    <property type="entry name" value="Lipoprotein localisation LolA/LolB/LppX"/>
    <property type="match status" value="1"/>
</dbReference>
<dbReference type="AlphaFoldDB" id="A0A1L8CQG8"/>
<dbReference type="Pfam" id="PF17131">
    <property type="entry name" value="LolA_like"/>
    <property type="match status" value="1"/>
</dbReference>
<gene>
    <name evidence="3" type="ORF">MMIC_P2152</name>
</gene>
<dbReference type="CDD" id="cd16329">
    <property type="entry name" value="LolA_like"/>
    <property type="match status" value="1"/>
</dbReference>
<evidence type="ECO:0000256" key="1">
    <source>
        <dbReference type="SAM" id="SignalP"/>
    </source>
</evidence>
<comment type="caution">
    <text evidence="3">The sequence shown here is derived from an EMBL/GenBank/DDBJ whole genome shotgun (WGS) entry which is preliminary data.</text>
</comment>
<dbReference type="OrthoDB" id="9803781at2"/>
<dbReference type="RefSeq" id="WP_072660476.1">
    <property type="nucleotide sequence ID" value="NZ_BDFD01000022.1"/>
</dbReference>
<evidence type="ECO:0000313" key="4">
    <source>
        <dbReference type="Proteomes" id="UP000231632"/>
    </source>
</evidence>
<keyword evidence="4" id="KW-1185">Reference proteome</keyword>
<protein>
    <recommendedName>
        <fullName evidence="2">Uncharacterized protein TP-0789 domain-containing protein</fullName>
    </recommendedName>
</protein>
<sequence length="252" mass="29164">MRVLYCLLVCFLALPAFAAEELADKDRTSFILNKVDDLWRGESSFAVVTMQVKTEHYTRTMRMEGRSKGKEKTLFRVLEPLREKGTMTLKSENHIYTYLPKTDRTIRLTSGMMMGSWMGSHLTNDDLVKEARLEEDYDARISFEGLRNGKQIIEFTLTPKADAPVVWGKLLLMILADTYTPLQELYFDEEMQLARTFTFSDMKLLGGKERPAVLRVVPADKPDEYTEFIYEQLELNIPVSDAMFNKSSLKRR</sequence>
<dbReference type="InterPro" id="IPR033399">
    <property type="entry name" value="TP_0789-like"/>
</dbReference>
<feature type="signal peptide" evidence="1">
    <location>
        <begin position="1"/>
        <end position="18"/>
    </location>
</feature>
<organism evidence="3 4">
    <name type="scientific">Mariprofundus micogutta</name>
    <dbReference type="NCBI Taxonomy" id="1921010"/>
    <lineage>
        <taxon>Bacteria</taxon>
        <taxon>Pseudomonadati</taxon>
        <taxon>Pseudomonadota</taxon>
        <taxon>Candidatius Mariprofundia</taxon>
        <taxon>Mariprofundales</taxon>
        <taxon>Mariprofundaceae</taxon>
        <taxon>Mariprofundus</taxon>
    </lineage>
</organism>
<proteinExistence type="predicted"/>
<keyword evidence="1" id="KW-0732">Signal</keyword>
<accession>A0A1L8CQG8</accession>
<evidence type="ECO:0000259" key="2">
    <source>
        <dbReference type="Pfam" id="PF17131"/>
    </source>
</evidence>
<dbReference type="EMBL" id="BDFD01000022">
    <property type="protein sequence ID" value="GAV21172.1"/>
    <property type="molecule type" value="Genomic_DNA"/>
</dbReference>
<dbReference type="STRING" id="1921010.MMIC_P2152"/>
<name>A0A1L8CQG8_9PROT</name>